<keyword evidence="2" id="KW-0812">Transmembrane</keyword>
<evidence type="ECO:0000313" key="4">
    <source>
        <dbReference type="EMBL" id="EMA37339.1"/>
    </source>
</evidence>
<keyword evidence="2" id="KW-1133">Transmembrane helix</keyword>
<dbReference type="PATRIC" id="fig|1227454.3.peg.2194"/>
<evidence type="ECO:0000259" key="3">
    <source>
        <dbReference type="Pfam" id="PF01882"/>
    </source>
</evidence>
<dbReference type="Proteomes" id="UP000011607">
    <property type="component" value="Unassembled WGS sequence"/>
</dbReference>
<gene>
    <name evidence="4" type="ORF">C446_10800</name>
</gene>
<dbReference type="Pfam" id="PF01882">
    <property type="entry name" value="DUF58"/>
    <property type="match status" value="1"/>
</dbReference>
<comment type="caution">
    <text evidence="4">The sequence shown here is derived from an EMBL/GenBank/DDBJ whole genome shotgun (WGS) entry which is preliminary data.</text>
</comment>
<proteinExistence type="predicted"/>
<reference evidence="4 5" key="1">
    <citation type="journal article" date="2014" name="PLoS Genet.">
        <title>Phylogenetically driven sequencing of extremely halophilic archaea reveals strategies for static and dynamic osmo-response.</title>
        <authorList>
            <person name="Becker E.A."/>
            <person name="Seitzer P.M."/>
            <person name="Tritt A."/>
            <person name="Larsen D."/>
            <person name="Krusor M."/>
            <person name="Yao A.I."/>
            <person name="Wu D."/>
            <person name="Madern D."/>
            <person name="Eisen J.A."/>
            <person name="Darling A.E."/>
            <person name="Facciotti M.T."/>
        </authorList>
    </citation>
    <scope>NUCLEOTIDE SEQUENCE [LARGE SCALE GENOMIC DNA]</scope>
    <source>
        <strain evidence="4 5">JCM 10879</strain>
    </source>
</reference>
<feature type="domain" description="DUF58" evidence="3">
    <location>
        <begin position="225"/>
        <end position="411"/>
    </location>
</feature>
<keyword evidence="2" id="KW-0472">Membrane</keyword>
<feature type="transmembrane region" description="Helical" evidence="2">
    <location>
        <begin position="12"/>
        <end position="44"/>
    </location>
</feature>
<dbReference type="AlphaFoldDB" id="M0LYA4"/>
<evidence type="ECO:0000256" key="2">
    <source>
        <dbReference type="SAM" id="Phobius"/>
    </source>
</evidence>
<protein>
    <recommendedName>
        <fullName evidence="3">DUF58 domain-containing protein</fullName>
    </recommendedName>
</protein>
<dbReference type="InterPro" id="IPR002881">
    <property type="entry name" value="DUF58"/>
</dbReference>
<dbReference type="eggNOG" id="arCOG02742">
    <property type="taxonomic scope" value="Archaea"/>
</dbReference>
<evidence type="ECO:0000313" key="5">
    <source>
        <dbReference type="Proteomes" id="UP000011607"/>
    </source>
</evidence>
<dbReference type="PANTHER" id="PTHR33608">
    <property type="entry name" value="BLL2464 PROTEIN"/>
    <property type="match status" value="1"/>
</dbReference>
<feature type="compositionally biased region" description="Basic and acidic residues" evidence="1">
    <location>
        <begin position="80"/>
        <end position="90"/>
    </location>
</feature>
<organism evidence="4 5">
    <name type="scientific">Halobiforma nitratireducens JCM 10879</name>
    <dbReference type="NCBI Taxonomy" id="1227454"/>
    <lineage>
        <taxon>Archaea</taxon>
        <taxon>Methanobacteriati</taxon>
        <taxon>Methanobacteriota</taxon>
        <taxon>Stenosarchaea group</taxon>
        <taxon>Halobacteria</taxon>
        <taxon>Halobacteriales</taxon>
        <taxon>Natrialbaceae</taxon>
        <taxon>Halobiforma</taxon>
    </lineage>
</organism>
<accession>M0LYA4</accession>
<name>M0LYA4_9EURY</name>
<dbReference type="STRING" id="1227454.C446_10800"/>
<dbReference type="EMBL" id="AOMA01000107">
    <property type="protein sequence ID" value="EMA37339.1"/>
    <property type="molecule type" value="Genomic_DNA"/>
</dbReference>
<sequence length="456" mass="49147">MARTVDRLDRSQWAVAATLAIAGAGIAAGSQFLIVAATLPLWYLGAAVLGTRERAQVRVSRAVHVGDSDSDGDDATAPERGPDDSGRNRNDTPSGDPGDTVTVRTTVQNVGSEPVVDLRLVDGVPEPLPVVDGSPRACVSLDALESATVEYELELRRGAHSFDEPTVRTRDLTGTVVETWSVETTGDDAVRCFPPVERVPLGGGTNDYAGEVPTDEGGSGVEFYSVREYEPGDPVGSIDWRRYAGTRELTTVEYRAERATRIVCVVDARRNQFRAASRDRLSAAELSADAAERTFEALVDAGHPTGVVGLGDRNVESVPPGTDAATRQTATALLRDTRAANRLGSTRNLSYWTRTIDPFDGLEQQLPGEAQVYLFSSFLDDAPVELVERLRARGYSVRVVSPDVTDADDAETRLEALERRSRLARARAVGARVVDWDLERSIGTILRNAIGGVSTR</sequence>
<dbReference type="PANTHER" id="PTHR33608:SF6">
    <property type="entry name" value="BLL2464 PROTEIN"/>
    <property type="match status" value="1"/>
</dbReference>
<feature type="region of interest" description="Disordered" evidence="1">
    <location>
        <begin position="62"/>
        <end position="102"/>
    </location>
</feature>
<keyword evidence="5" id="KW-1185">Reference proteome</keyword>
<evidence type="ECO:0000256" key="1">
    <source>
        <dbReference type="SAM" id="MobiDB-lite"/>
    </source>
</evidence>